<evidence type="ECO:0000256" key="1">
    <source>
        <dbReference type="SAM" id="Phobius"/>
    </source>
</evidence>
<dbReference type="OrthoDB" id="516185at2"/>
<keyword evidence="1" id="KW-1133">Transmembrane helix</keyword>
<sequence>MAKKSSGNFLPPISQSFISQLVFGTFLAFIFYLSSRRVELSVFLGVLGGLALGLFTTSTRSGPHPETVASSDGVDAGLKYWLFFLLSFLLLGYEAPTSILLGGIAGLSGGFIFAWWGSKEPTVTKVSGQIQREIERMDDEIPAQRINSQRSRRTTRRYRRRAGINVKFWER</sequence>
<name>A0A1Z4LQM2_9CYAN</name>
<gene>
    <name evidence="2" type="ORF">NIES267_29920</name>
</gene>
<accession>A0A1Z4LQM2</accession>
<organism evidence="2 3">
    <name type="scientific">Calothrix parasitica NIES-267</name>
    <dbReference type="NCBI Taxonomy" id="1973488"/>
    <lineage>
        <taxon>Bacteria</taxon>
        <taxon>Bacillati</taxon>
        <taxon>Cyanobacteriota</taxon>
        <taxon>Cyanophyceae</taxon>
        <taxon>Nostocales</taxon>
        <taxon>Calotrichaceae</taxon>
        <taxon>Calothrix</taxon>
    </lineage>
</organism>
<dbReference type="AlphaFoldDB" id="A0A1Z4LQM2"/>
<keyword evidence="1" id="KW-0812">Transmembrane</keyword>
<feature type="transmembrane region" description="Helical" evidence="1">
    <location>
        <begin position="12"/>
        <end position="33"/>
    </location>
</feature>
<dbReference type="EMBL" id="AP018227">
    <property type="protein sequence ID" value="BAY83503.1"/>
    <property type="molecule type" value="Genomic_DNA"/>
</dbReference>
<feature type="transmembrane region" description="Helical" evidence="1">
    <location>
        <begin position="40"/>
        <end position="57"/>
    </location>
</feature>
<protein>
    <submittedName>
        <fullName evidence="2">Uncharacterized protein</fullName>
    </submittedName>
</protein>
<dbReference type="Proteomes" id="UP000218418">
    <property type="component" value="Chromosome"/>
</dbReference>
<keyword evidence="1" id="KW-0472">Membrane</keyword>
<keyword evidence="3" id="KW-1185">Reference proteome</keyword>
<proteinExistence type="predicted"/>
<evidence type="ECO:0000313" key="3">
    <source>
        <dbReference type="Proteomes" id="UP000218418"/>
    </source>
</evidence>
<evidence type="ECO:0000313" key="2">
    <source>
        <dbReference type="EMBL" id="BAY83503.1"/>
    </source>
</evidence>
<reference evidence="2 3" key="1">
    <citation type="submission" date="2017-06" db="EMBL/GenBank/DDBJ databases">
        <title>Genome sequencing of cyanobaciteial culture collection at National Institute for Environmental Studies (NIES).</title>
        <authorList>
            <person name="Hirose Y."/>
            <person name="Shimura Y."/>
            <person name="Fujisawa T."/>
            <person name="Nakamura Y."/>
            <person name="Kawachi M."/>
        </authorList>
    </citation>
    <scope>NUCLEOTIDE SEQUENCE [LARGE SCALE GENOMIC DNA]</scope>
    <source>
        <strain evidence="2 3">NIES-267</strain>
    </source>
</reference>
<feature type="transmembrane region" description="Helical" evidence="1">
    <location>
        <begin position="100"/>
        <end position="117"/>
    </location>
</feature>